<protein>
    <recommendedName>
        <fullName evidence="3">STAS/SEC14 domain-containing protein</fullName>
    </recommendedName>
</protein>
<dbReference type="OrthoDB" id="880716at2"/>
<sequence length="137" mass="16036">MQQLNRSLYFENSTGRIWEEPGGFLRLEYRAGAREILQFRALLTHLAQALARRKWEKILVDQRSMAPFSATEQDWMTNEWLPRAVRESGYRYGAVLVAHDVFARLAMNQLVMATRTLTHTYRTFEAEDAAVTWLVQQ</sequence>
<gene>
    <name evidence="1" type="ORF">BEN48_01885</name>
</gene>
<comment type="caution">
    <text evidence="1">The sequence shown here is derived from an EMBL/GenBank/DDBJ whole genome shotgun (WGS) entry which is preliminary data.</text>
</comment>
<dbReference type="AlphaFoldDB" id="A0A1G1T418"/>
<reference evidence="1 2" key="1">
    <citation type="submission" date="2016-08" db="EMBL/GenBank/DDBJ databases">
        <title>Hymenobacter coccineus sp. nov., Hymenobacter lapidarius sp. nov. and Hymenobacter glacialis sp. nov., isolated from Antarctic soil.</title>
        <authorList>
            <person name="Sedlacek I."/>
            <person name="Kralova S."/>
            <person name="Kyrova K."/>
            <person name="Maslanova I."/>
            <person name="Stankova E."/>
            <person name="Vrbovska V."/>
            <person name="Nemec M."/>
            <person name="Bartak M."/>
            <person name="Svec P."/>
            <person name="Busse H.-J."/>
            <person name="Pantucek R."/>
        </authorList>
    </citation>
    <scope>NUCLEOTIDE SEQUENCE [LARGE SCALE GENOMIC DNA]</scope>
    <source>
        <strain evidence="1 2">CCM 8648</strain>
    </source>
</reference>
<evidence type="ECO:0000313" key="2">
    <source>
        <dbReference type="Proteomes" id="UP000177791"/>
    </source>
</evidence>
<evidence type="ECO:0008006" key="3">
    <source>
        <dbReference type="Google" id="ProtNLM"/>
    </source>
</evidence>
<evidence type="ECO:0000313" key="1">
    <source>
        <dbReference type="EMBL" id="OGX85607.1"/>
    </source>
</evidence>
<organism evidence="1 2">
    <name type="scientific">Hymenobacter glacialis</name>
    <dbReference type="NCBI Taxonomy" id="1908236"/>
    <lineage>
        <taxon>Bacteria</taxon>
        <taxon>Pseudomonadati</taxon>
        <taxon>Bacteroidota</taxon>
        <taxon>Cytophagia</taxon>
        <taxon>Cytophagales</taxon>
        <taxon>Hymenobacteraceae</taxon>
        <taxon>Hymenobacter</taxon>
    </lineage>
</organism>
<proteinExistence type="predicted"/>
<dbReference type="Proteomes" id="UP000177791">
    <property type="component" value="Unassembled WGS sequence"/>
</dbReference>
<dbReference type="EMBL" id="MDZC01000057">
    <property type="protein sequence ID" value="OGX85607.1"/>
    <property type="molecule type" value="Genomic_DNA"/>
</dbReference>
<accession>A0A1G1T418</accession>
<dbReference type="STRING" id="1908236.BEN48_01885"/>
<dbReference type="RefSeq" id="WP_070734169.1">
    <property type="nucleotide sequence ID" value="NZ_MDZC01000057.1"/>
</dbReference>
<name>A0A1G1T418_9BACT</name>
<keyword evidence="2" id="KW-1185">Reference proteome</keyword>